<proteinExistence type="inferred from homology"/>
<gene>
    <name evidence="9" type="primary">astD</name>
    <name evidence="9" type="ORF">Poly59_20980</name>
</gene>
<dbReference type="InterPro" id="IPR016162">
    <property type="entry name" value="Ald_DH_N"/>
</dbReference>
<keyword evidence="10" id="KW-1185">Reference proteome</keyword>
<dbReference type="EC" id="1.2.1.88" evidence="2"/>
<feature type="active site" evidence="6">
    <location>
        <position position="233"/>
    </location>
</feature>
<dbReference type="Pfam" id="PF00171">
    <property type="entry name" value="Aldedh"/>
    <property type="match status" value="1"/>
</dbReference>
<dbReference type="PROSITE" id="PS00070">
    <property type="entry name" value="ALDEHYDE_DEHYDR_CYS"/>
    <property type="match status" value="1"/>
</dbReference>
<dbReference type="InterPro" id="IPR015590">
    <property type="entry name" value="Aldehyde_DH_dom"/>
</dbReference>
<evidence type="ECO:0000256" key="5">
    <source>
        <dbReference type="ARBA" id="ARBA00048142"/>
    </source>
</evidence>
<organism evidence="9 10">
    <name type="scientific">Rubripirellula reticaptiva</name>
    <dbReference type="NCBI Taxonomy" id="2528013"/>
    <lineage>
        <taxon>Bacteria</taxon>
        <taxon>Pseudomonadati</taxon>
        <taxon>Planctomycetota</taxon>
        <taxon>Planctomycetia</taxon>
        <taxon>Pirellulales</taxon>
        <taxon>Pirellulaceae</taxon>
        <taxon>Rubripirellula</taxon>
    </lineage>
</organism>
<keyword evidence="4" id="KW-0520">NAD</keyword>
<evidence type="ECO:0000256" key="3">
    <source>
        <dbReference type="ARBA" id="ARBA00023002"/>
    </source>
</evidence>
<sequence>MSTIFSSCAAINGEPLFTAELPDSSTIAEVFGRARQAAFRFRRVSIDQRIAWVRRYAEYLTDHRDEIRDLISLEVGKLPWDADAEVSASISKIELSIAAFQQRRSDHVIQPQPGSIQRHIRYRPIGIALVLGPFNFPLHLPGGQIVPLLIAGNAVVLKPSEQATAVGDWMLRAWNATGLPDDTLQMIVGGTETAITAIDSPDVDGVFLTGSRQAGLAIHRQLAGRPEVMLALEMGGNNPVVVAADADPLTTANLVSFSAFVSAGQRCTCARRAIFVDSPTCESQITALVDSVKQLRVGLPVDASAQVGPVISEAAATTLHQTYQRLVSLGCNPLVPWQVDDRFPSLVHPAILDASGLTDQAKRVIADLEWFGPMLVIDRVGDFDAAVQLASETPYGLAASLIGGTEMMFEQFVNEVRAGVVNWNGPTTGAAGVLPFGGIGASGNHRPAGYHAIDFCSDPIASLQRSEPVSDDPWSIVK</sequence>
<dbReference type="PROSITE" id="PS00687">
    <property type="entry name" value="ALDEHYDE_DEHYDR_GLU"/>
    <property type="match status" value="1"/>
</dbReference>
<comment type="similarity">
    <text evidence="7">Belongs to the aldehyde dehydrogenase family.</text>
</comment>
<evidence type="ECO:0000256" key="4">
    <source>
        <dbReference type="ARBA" id="ARBA00023027"/>
    </source>
</evidence>
<evidence type="ECO:0000256" key="1">
    <source>
        <dbReference type="ARBA" id="ARBA00004786"/>
    </source>
</evidence>
<dbReference type="AlphaFoldDB" id="A0A5C6F6S9"/>
<evidence type="ECO:0000256" key="6">
    <source>
        <dbReference type="PROSITE-ProRule" id="PRU10007"/>
    </source>
</evidence>
<dbReference type="SUPFAM" id="SSF53720">
    <property type="entry name" value="ALDH-like"/>
    <property type="match status" value="1"/>
</dbReference>
<evidence type="ECO:0000313" key="9">
    <source>
        <dbReference type="EMBL" id="TWU55796.1"/>
    </source>
</evidence>
<dbReference type="Gene3D" id="3.40.309.10">
    <property type="entry name" value="Aldehyde Dehydrogenase, Chain A, domain 2"/>
    <property type="match status" value="1"/>
</dbReference>
<keyword evidence="3 7" id="KW-0560">Oxidoreductase</keyword>
<evidence type="ECO:0000256" key="2">
    <source>
        <dbReference type="ARBA" id="ARBA00012884"/>
    </source>
</evidence>
<comment type="pathway">
    <text evidence="1">Amino-acid degradation; L-proline degradation into L-glutamate; L-glutamate from L-proline: step 2/2.</text>
</comment>
<dbReference type="InterPro" id="IPR029510">
    <property type="entry name" value="Ald_DH_CS_GLU"/>
</dbReference>
<name>A0A5C6F6S9_9BACT</name>
<protein>
    <recommendedName>
        <fullName evidence="2">L-glutamate gamma-semialdehyde dehydrogenase</fullName>
        <ecNumber evidence="2">1.2.1.88</ecNumber>
    </recommendedName>
</protein>
<dbReference type="InterPro" id="IPR016163">
    <property type="entry name" value="Ald_DH_C"/>
</dbReference>
<evidence type="ECO:0000259" key="8">
    <source>
        <dbReference type="Pfam" id="PF00171"/>
    </source>
</evidence>
<dbReference type="GO" id="GO:0003842">
    <property type="term" value="F:L-glutamate gamma-semialdehyde dehydrogenase activity"/>
    <property type="evidence" value="ECO:0007669"/>
    <property type="project" value="UniProtKB-EC"/>
</dbReference>
<dbReference type="InterPro" id="IPR016161">
    <property type="entry name" value="Ald_DH/histidinol_DH"/>
</dbReference>
<evidence type="ECO:0000313" key="10">
    <source>
        <dbReference type="Proteomes" id="UP000317977"/>
    </source>
</evidence>
<reference evidence="9 10" key="1">
    <citation type="submission" date="2019-02" db="EMBL/GenBank/DDBJ databases">
        <title>Deep-cultivation of Planctomycetes and their phenomic and genomic characterization uncovers novel biology.</title>
        <authorList>
            <person name="Wiegand S."/>
            <person name="Jogler M."/>
            <person name="Boedeker C."/>
            <person name="Pinto D."/>
            <person name="Vollmers J."/>
            <person name="Rivas-Marin E."/>
            <person name="Kohn T."/>
            <person name="Peeters S.H."/>
            <person name="Heuer A."/>
            <person name="Rast P."/>
            <person name="Oberbeckmann S."/>
            <person name="Bunk B."/>
            <person name="Jeske O."/>
            <person name="Meyerdierks A."/>
            <person name="Storesund J.E."/>
            <person name="Kallscheuer N."/>
            <person name="Luecker S."/>
            <person name="Lage O.M."/>
            <person name="Pohl T."/>
            <person name="Merkel B.J."/>
            <person name="Hornburger P."/>
            <person name="Mueller R.-W."/>
            <person name="Bruemmer F."/>
            <person name="Labrenz M."/>
            <person name="Spormann A.M."/>
            <person name="Op Den Camp H."/>
            <person name="Overmann J."/>
            <person name="Amann R."/>
            <person name="Jetten M.S.M."/>
            <person name="Mascher T."/>
            <person name="Medema M.H."/>
            <person name="Devos D.P."/>
            <person name="Kaster A.-K."/>
            <person name="Ovreas L."/>
            <person name="Rohde M."/>
            <person name="Galperin M.Y."/>
            <person name="Jogler C."/>
        </authorList>
    </citation>
    <scope>NUCLEOTIDE SEQUENCE [LARGE SCALE GENOMIC DNA]</scope>
    <source>
        <strain evidence="9 10">Poly59</strain>
    </source>
</reference>
<comment type="catalytic activity">
    <reaction evidence="5">
        <text>L-glutamate 5-semialdehyde + NAD(+) + H2O = L-glutamate + NADH + 2 H(+)</text>
        <dbReference type="Rhea" id="RHEA:30235"/>
        <dbReference type="ChEBI" id="CHEBI:15377"/>
        <dbReference type="ChEBI" id="CHEBI:15378"/>
        <dbReference type="ChEBI" id="CHEBI:29985"/>
        <dbReference type="ChEBI" id="CHEBI:57540"/>
        <dbReference type="ChEBI" id="CHEBI:57945"/>
        <dbReference type="ChEBI" id="CHEBI:58066"/>
        <dbReference type="EC" id="1.2.1.88"/>
    </reaction>
</comment>
<dbReference type="OrthoDB" id="4503395at2"/>
<evidence type="ECO:0000256" key="7">
    <source>
        <dbReference type="RuleBase" id="RU003345"/>
    </source>
</evidence>
<dbReference type="PANTHER" id="PTHR42862:SF1">
    <property type="entry name" value="DELTA-1-PYRROLINE-5-CARBOXYLATE DEHYDROGENASE 2, ISOFORM A-RELATED"/>
    <property type="match status" value="1"/>
</dbReference>
<dbReference type="Gene3D" id="3.40.605.10">
    <property type="entry name" value="Aldehyde Dehydrogenase, Chain A, domain 1"/>
    <property type="match status" value="1"/>
</dbReference>
<dbReference type="RefSeq" id="WP_146533923.1">
    <property type="nucleotide sequence ID" value="NZ_SJPX01000002.1"/>
</dbReference>
<dbReference type="EMBL" id="SJPX01000002">
    <property type="protein sequence ID" value="TWU55796.1"/>
    <property type="molecule type" value="Genomic_DNA"/>
</dbReference>
<accession>A0A5C6F6S9</accession>
<dbReference type="InterPro" id="IPR050485">
    <property type="entry name" value="Proline_metab_enzyme"/>
</dbReference>
<dbReference type="PANTHER" id="PTHR42862">
    <property type="entry name" value="DELTA-1-PYRROLINE-5-CARBOXYLATE DEHYDROGENASE 1, ISOFORM A-RELATED"/>
    <property type="match status" value="1"/>
</dbReference>
<comment type="caution">
    <text evidence="9">The sequence shown here is derived from an EMBL/GenBank/DDBJ whole genome shotgun (WGS) entry which is preliminary data.</text>
</comment>
<dbReference type="GO" id="GO:0010133">
    <property type="term" value="P:L-proline catabolic process to L-glutamate"/>
    <property type="evidence" value="ECO:0007669"/>
    <property type="project" value="TreeGrafter"/>
</dbReference>
<dbReference type="Proteomes" id="UP000317977">
    <property type="component" value="Unassembled WGS sequence"/>
</dbReference>
<dbReference type="InterPro" id="IPR016160">
    <property type="entry name" value="Ald_DH_CS_CYS"/>
</dbReference>
<feature type="domain" description="Aldehyde dehydrogenase" evidence="8">
    <location>
        <begin position="6"/>
        <end position="457"/>
    </location>
</feature>
<dbReference type="GO" id="GO:0009898">
    <property type="term" value="C:cytoplasmic side of plasma membrane"/>
    <property type="evidence" value="ECO:0007669"/>
    <property type="project" value="TreeGrafter"/>
</dbReference>